<evidence type="ECO:0000313" key="1">
    <source>
        <dbReference type="EMBL" id="KYQ94118.1"/>
    </source>
</evidence>
<reference evidence="1 2" key="1">
    <citation type="submission" date="2015-12" db="EMBL/GenBank/DDBJ databases">
        <title>Dictyostelia acquired genes for synthesis and detection of signals that induce cell-type specialization by lateral gene transfer from prokaryotes.</title>
        <authorList>
            <person name="Gloeckner G."/>
            <person name="Schaap P."/>
        </authorList>
    </citation>
    <scope>NUCLEOTIDE SEQUENCE [LARGE SCALE GENOMIC DNA]</scope>
    <source>
        <strain evidence="1 2">TK</strain>
    </source>
</reference>
<comment type="caution">
    <text evidence="1">The sequence shown here is derived from an EMBL/GenBank/DDBJ whole genome shotgun (WGS) entry which is preliminary data.</text>
</comment>
<gene>
    <name evidence="1" type="ORF">DLAC_04399</name>
</gene>
<protein>
    <submittedName>
        <fullName evidence="1">Uncharacterized protein</fullName>
    </submittedName>
</protein>
<dbReference type="Proteomes" id="UP000076078">
    <property type="component" value="Unassembled WGS sequence"/>
</dbReference>
<keyword evidence="2" id="KW-1185">Reference proteome</keyword>
<accession>A0A151ZJE0</accession>
<name>A0A151ZJE0_TIELA</name>
<organism evidence="1 2">
    <name type="scientific">Tieghemostelium lacteum</name>
    <name type="common">Slime mold</name>
    <name type="synonym">Dictyostelium lacteum</name>
    <dbReference type="NCBI Taxonomy" id="361077"/>
    <lineage>
        <taxon>Eukaryota</taxon>
        <taxon>Amoebozoa</taxon>
        <taxon>Evosea</taxon>
        <taxon>Eumycetozoa</taxon>
        <taxon>Dictyostelia</taxon>
        <taxon>Dictyosteliales</taxon>
        <taxon>Raperosteliaceae</taxon>
        <taxon>Tieghemostelium</taxon>
    </lineage>
</organism>
<evidence type="ECO:0000313" key="2">
    <source>
        <dbReference type="Proteomes" id="UP000076078"/>
    </source>
</evidence>
<dbReference type="AlphaFoldDB" id="A0A151ZJE0"/>
<proteinExistence type="predicted"/>
<dbReference type="InParanoid" id="A0A151ZJE0"/>
<dbReference type="EMBL" id="LODT01000022">
    <property type="protein sequence ID" value="KYQ94118.1"/>
    <property type="molecule type" value="Genomic_DNA"/>
</dbReference>
<sequence length="627" mass="72157">MNYSILNNGGCSKKSSCSPMDAIRDLEESDRVAMEEQSKKEWDVIMGMTNQFFQSLNEEEQREEKEKQSNTKICIELIKTLQGGKLEGILIPGRGAEVFLNRLAISINSNNSHREKTDHLINSLQLILDTSFKSPHWKFTVWIGNYGIHIRQKALVFQKKKTIDLILNPTSILDYLNVNYNVIRGNIQNINLDEQLIIEYGNRIFEHTSEKLVNLTISFNQYIDDCEVVSLPQSLERVFMIFNHSTTQLIFSTIVQRYLKPLKNIKSLSLSFQTSGLDINVDEFSTCLPKIETLSFDVLMDPSVILSISRRLTLLKKIRLVRLQGDNLSIWFQSILSDNKLNFLSFSFKTDQLDTTSIITAINMNWSLKTLYIDYPKLECIDRQLITNNTLKKCDVKELYYCWSRKSSLKFIEISESDLTDSLCESMKMFHNNVIEVTLNLDENAEGISKLLFLNLPNLKKIHTGFRGIEIEPGNFIESLKSNRYINTLVLTNLVHSSTLCTILDLSHPSLTSLTLGQLVGWDQLTTIVKFLINNRNLNQFSISTKETYSLDHSIYLDLICSIIKHNNQIHRLKITPPDRKLCINDNDLLHFETVLSSNLSHIYNLNICNYPNDQPLLNILSKNFVN</sequence>